<dbReference type="PROSITE" id="PS50137">
    <property type="entry name" value="DS_RBD"/>
    <property type="match status" value="1"/>
</dbReference>
<dbReference type="SUPFAM" id="SSF54768">
    <property type="entry name" value="dsRNA-binding domain-like"/>
    <property type="match status" value="1"/>
</dbReference>
<dbReference type="Proteomes" id="UP000789595">
    <property type="component" value="Unassembled WGS sequence"/>
</dbReference>
<dbReference type="EMBL" id="HBIW01004088">
    <property type="protein sequence ID" value="CAE0687918.1"/>
    <property type="molecule type" value="Transcribed_RNA"/>
</dbReference>
<keyword evidence="6" id="KW-1185">Reference proteome</keyword>
<dbReference type="GO" id="GO:0003723">
    <property type="term" value="F:RNA binding"/>
    <property type="evidence" value="ECO:0007669"/>
    <property type="project" value="UniProtKB-UniRule"/>
</dbReference>
<proteinExistence type="predicted"/>
<evidence type="ECO:0000313" key="4">
    <source>
        <dbReference type="EMBL" id="CAE0687918.1"/>
    </source>
</evidence>
<dbReference type="SMART" id="SM00358">
    <property type="entry name" value="DSRM"/>
    <property type="match status" value="1"/>
</dbReference>
<gene>
    <name evidence="4" type="ORF">PCAL00307_LOCUS3352</name>
    <name evidence="5" type="ORF">PECAL_2P30920</name>
</gene>
<evidence type="ECO:0000256" key="2">
    <source>
        <dbReference type="SAM" id="MobiDB-lite"/>
    </source>
</evidence>
<accession>A0A7S4E454</accession>
<feature type="domain" description="DRBM" evidence="3">
    <location>
        <begin position="97"/>
        <end position="133"/>
    </location>
</feature>
<evidence type="ECO:0000259" key="3">
    <source>
        <dbReference type="PROSITE" id="PS50137"/>
    </source>
</evidence>
<feature type="region of interest" description="Disordered" evidence="2">
    <location>
        <begin position="43"/>
        <end position="71"/>
    </location>
</feature>
<keyword evidence="1" id="KW-0694">RNA-binding</keyword>
<reference evidence="5" key="2">
    <citation type="submission" date="2021-11" db="EMBL/GenBank/DDBJ databases">
        <authorList>
            <consortium name="Genoscope - CEA"/>
            <person name="William W."/>
        </authorList>
    </citation>
    <scope>NUCLEOTIDE SEQUENCE</scope>
</reference>
<dbReference type="Pfam" id="PF00035">
    <property type="entry name" value="dsrm"/>
    <property type="match status" value="1"/>
</dbReference>
<sequence>MQASDQVFLSSDGRSWTARITVEGCSSEVEALAAVARATRAALGNAADDEADAGRRRKKRPKQDVGPLPDDAANLLREYCRRENKDVAFAEDGTGPFVSSVTVNGTTHSGEARASKKAARESAADAFFQALVSVDQNSQHVVVQRWRERCSTDVVDMIGRLGSSTDVPWRRPGASEKDKFVAIRDHLKRQRERCETDVASQPIAVAGATSSYPVADLSATECRAVLARHATARFADVLDRVHGIVVRRNANGLCMCVAVDRRGDDVLDKFSLNQLKWREDQTAMDV</sequence>
<evidence type="ECO:0000313" key="6">
    <source>
        <dbReference type="Proteomes" id="UP000789595"/>
    </source>
</evidence>
<dbReference type="Gene3D" id="3.30.160.20">
    <property type="match status" value="1"/>
</dbReference>
<protein>
    <recommendedName>
        <fullName evidence="3">DRBM domain-containing protein</fullName>
    </recommendedName>
</protein>
<organism evidence="4">
    <name type="scientific">Pelagomonas calceolata</name>
    <dbReference type="NCBI Taxonomy" id="35677"/>
    <lineage>
        <taxon>Eukaryota</taxon>
        <taxon>Sar</taxon>
        <taxon>Stramenopiles</taxon>
        <taxon>Ochrophyta</taxon>
        <taxon>Pelagophyceae</taxon>
        <taxon>Pelagomonadales</taxon>
        <taxon>Pelagomonadaceae</taxon>
        <taxon>Pelagomonas</taxon>
    </lineage>
</organism>
<reference evidence="4" key="1">
    <citation type="submission" date="2021-01" db="EMBL/GenBank/DDBJ databases">
        <authorList>
            <person name="Corre E."/>
            <person name="Pelletier E."/>
            <person name="Niang G."/>
            <person name="Scheremetjew M."/>
            <person name="Finn R."/>
            <person name="Kale V."/>
            <person name="Holt S."/>
            <person name="Cochrane G."/>
            <person name="Meng A."/>
            <person name="Brown T."/>
            <person name="Cohen L."/>
        </authorList>
    </citation>
    <scope>NUCLEOTIDE SEQUENCE</scope>
    <source>
        <strain evidence="4">CCMP1756</strain>
    </source>
</reference>
<evidence type="ECO:0000313" key="5">
    <source>
        <dbReference type="EMBL" id="CAH0369945.1"/>
    </source>
</evidence>
<dbReference type="InterPro" id="IPR014720">
    <property type="entry name" value="dsRBD_dom"/>
</dbReference>
<evidence type="ECO:0000256" key="1">
    <source>
        <dbReference type="PROSITE-ProRule" id="PRU00266"/>
    </source>
</evidence>
<dbReference type="EMBL" id="CAKKNE010000002">
    <property type="protein sequence ID" value="CAH0369945.1"/>
    <property type="molecule type" value="Genomic_DNA"/>
</dbReference>
<dbReference type="AlphaFoldDB" id="A0A7S4E454"/>
<name>A0A7S4E454_9STRA</name>